<evidence type="ECO:0000256" key="4">
    <source>
        <dbReference type="PROSITE-ProRule" id="PRU00332"/>
    </source>
</evidence>
<dbReference type="SUPFAM" id="SSF54928">
    <property type="entry name" value="RNA-binding domain, RBD"/>
    <property type="match status" value="1"/>
</dbReference>
<dbReference type="VEuPathDB" id="FungiDB:BTJ68_08297"/>
<feature type="compositionally biased region" description="Basic and acidic residues" evidence="5">
    <location>
        <begin position="82"/>
        <end position="120"/>
    </location>
</feature>
<feature type="compositionally biased region" description="Basic and acidic residues" evidence="5">
    <location>
        <begin position="387"/>
        <end position="407"/>
    </location>
</feature>
<feature type="compositionally biased region" description="Basic residues" evidence="5">
    <location>
        <begin position="143"/>
        <end position="165"/>
    </location>
</feature>
<evidence type="ECO:0000256" key="3">
    <source>
        <dbReference type="ARBA" id="ARBA00023242"/>
    </source>
</evidence>
<sequence length="561" mass="62422">MMHREVRNVPQSLVRPWIASHLDMHACMAAEDGNAKAEDGCFCLRLAGTRQSRKTAQEAIPASDVPEKEVSNVDNAEGTIASKEEKVEKLEEQEQVIDGERNGATDGKSEEKKDDAKDEQNDTASQSPYSKRKDRSENDRHENKRGRGGGRGRGGRGGGHHNRNRARFEDQPESKEPDEIRSQVEFYFSDSNLPIDAYLLGLTGGSENRPVPLKLIHSFKRMRHFQPFSAVRDAIKDSKFLDLNDQDEITRKTPLADKFTGDAEANKKLVHSNNMTRSIYAKGFGEEHEKTHLDIENFFQPYGTVNAVRLRRKDDGEFKGSVFVEFGDEETQKSFLELDPKPQFDGKDLQIMSKQAYVDTKREGILDGDVKPKSQSSYYRGRGRGGGKKDSIDRDDWNKRRDRDQGGRGRGRGRGRGGRGRGGGRDNRRRGSNDDGAEAESQGNDEISGPAAAAKKRAREDDGEVGTHSQIVGRGRRRGNVQVPSGFSPTDFGSKTPAPVRGSDRFDQLIIEGRAKAMVKIDKIQREYEATLQNEGGKESNDQIGAKEVNGEKDSGNAQEG</sequence>
<dbReference type="OrthoDB" id="439993at2759"/>
<gene>
    <name evidence="8" type="ORF">D0869_02984</name>
</gene>
<dbReference type="SUPFAM" id="SSF46785">
    <property type="entry name" value="Winged helix' DNA-binding domain"/>
    <property type="match status" value="1"/>
</dbReference>
<dbReference type="PRINTS" id="PR00302">
    <property type="entry name" value="LUPUSLA"/>
</dbReference>
<dbReference type="Proteomes" id="UP000281245">
    <property type="component" value="Unassembled WGS sequence"/>
</dbReference>
<dbReference type="AlphaFoldDB" id="A0A3M6X6S6"/>
<feature type="compositionally biased region" description="Basic residues" evidence="5">
    <location>
        <begin position="409"/>
        <end position="419"/>
    </location>
</feature>
<dbReference type="InterPro" id="IPR006630">
    <property type="entry name" value="La_HTH"/>
</dbReference>
<dbReference type="GO" id="GO:0005634">
    <property type="term" value="C:nucleus"/>
    <property type="evidence" value="ECO:0007669"/>
    <property type="project" value="UniProtKB-SubCell"/>
</dbReference>
<feature type="region of interest" description="Disordered" evidence="5">
    <location>
        <begin position="55"/>
        <end position="178"/>
    </location>
</feature>
<dbReference type="PANTHER" id="PTHR22792">
    <property type="entry name" value="LUPUS LA PROTEIN-RELATED"/>
    <property type="match status" value="1"/>
</dbReference>
<feature type="region of interest" description="Disordered" evidence="5">
    <location>
        <begin position="532"/>
        <end position="561"/>
    </location>
</feature>
<feature type="domain" description="RRM" evidence="6">
    <location>
        <begin position="277"/>
        <end position="363"/>
    </location>
</feature>
<evidence type="ECO:0000259" key="7">
    <source>
        <dbReference type="PROSITE" id="PS50961"/>
    </source>
</evidence>
<dbReference type="Pfam" id="PF05383">
    <property type="entry name" value="La"/>
    <property type="match status" value="1"/>
</dbReference>
<proteinExistence type="predicted"/>
<dbReference type="InterPro" id="IPR045180">
    <property type="entry name" value="La_dom_prot"/>
</dbReference>
<dbReference type="Gene3D" id="1.10.10.10">
    <property type="entry name" value="Winged helix-like DNA-binding domain superfamily/Winged helix DNA-binding domain"/>
    <property type="match status" value="1"/>
</dbReference>
<feature type="compositionally biased region" description="Polar residues" evidence="5">
    <location>
        <begin position="482"/>
        <end position="493"/>
    </location>
</feature>
<accession>A0A3M6X6S6</accession>
<organism evidence="8 9">
    <name type="scientific">Hortaea werneckii</name>
    <name type="common">Black yeast</name>
    <name type="synonym">Cladosporium werneckii</name>
    <dbReference type="NCBI Taxonomy" id="91943"/>
    <lineage>
        <taxon>Eukaryota</taxon>
        <taxon>Fungi</taxon>
        <taxon>Dikarya</taxon>
        <taxon>Ascomycota</taxon>
        <taxon>Pezizomycotina</taxon>
        <taxon>Dothideomycetes</taxon>
        <taxon>Dothideomycetidae</taxon>
        <taxon>Mycosphaerellales</taxon>
        <taxon>Teratosphaeriaceae</taxon>
        <taxon>Hortaea</taxon>
    </lineage>
</organism>
<dbReference type="InterPro" id="IPR012677">
    <property type="entry name" value="Nucleotide-bd_a/b_plait_sf"/>
</dbReference>
<dbReference type="InterPro" id="IPR000504">
    <property type="entry name" value="RRM_dom"/>
</dbReference>
<dbReference type="GO" id="GO:0006396">
    <property type="term" value="P:RNA processing"/>
    <property type="evidence" value="ECO:0007669"/>
    <property type="project" value="InterPro"/>
</dbReference>
<dbReference type="SMART" id="SM00715">
    <property type="entry name" value="LA"/>
    <property type="match status" value="1"/>
</dbReference>
<dbReference type="SMART" id="SM00360">
    <property type="entry name" value="RRM"/>
    <property type="match status" value="1"/>
</dbReference>
<evidence type="ECO:0000313" key="8">
    <source>
        <dbReference type="EMBL" id="RMX86583.1"/>
    </source>
</evidence>
<dbReference type="Gene3D" id="3.30.70.330">
    <property type="match status" value="1"/>
</dbReference>
<feature type="region of interest" description="Disordered" evidence="5">
    <location>
        <begin position="363"/>
        <end position="505"/>
    </location>
</feature>
<dbReference type="CDD" id="cd12291">
    <property type="entry name" value="RRM1_La"/>
    <property type="match status" value="1"/>
</dbReference>
<reference evidence="8 9" key="1">
    <citation type="journal article" date="2018" name="BMC Genomics">
        <title>Genomic evidence for intraspecific hybridization in a clonal and extremely halotolerant yeast.</title>
        <authorList>
            <person name="Gostincar C."/>
            <person name="Stajich J.E."/>
            <person name="Zupancic J."/>
            <person name="Zalar P."/>
            <person name="Gunde-Cimerman N."/>
        </authorList>
    </citation>
    <scope>NUCLEOTIDE SEQUENCE [LARGE SCALE GENOMIC DNA]</scope>
    <source>
        <strain evidence="8 9">EXF-6656</strain>
    </source>
</reference>
<keyword evidence="3" id="KW-0539">Nucleus</keyword>
<dbReference type="GO" id="GO:1990904">
    <property type="term" value="C:ribonucleoprotein complex"/>
    <property type="evidence" value="ECO:0007669"/>
    <property type="project" value="InterPro"/>
</dbReference>
<dbReference type="InterPro" id="IPR002344">
    <property type="entry name" value="Lupus_La"/>
</dbReference>
<name>A0A3M6X6S6_HORWE</name>
<evidence type="ECO:0000256" key="1">
    <source>
        <dbReference type="ARBA" id="ARBA00004123"/>
    </source>
</evidence>
<comment type="subcellular location">
    <subcellularLocation>
        <location evidence="1">Nucleus</location>
    </subcellularLocation>
</comment>
<feature type="domain" description="HTH La-type RNA-binding" evidence="7">
    <location>
        <begin position="170"/>
        <end position="260"/>
    </location>
</feature>
<evidence type="ECO:0000259" key="6">
    <source>
        <dbReference type="PROSITE" id="PS50102"/>
    </source>
</evidence>
<evidence type="ECO:0000256" key="5">
    <source>
        <dbReference type="SAM" id="MobiDB-lite"/>
    </source>
</evidence>
<evidence type="ECO:0000313" key="9">
    <source>
        <dbReference type="Proteomes" id="UP000281245"/>
    </source>
</evidence>
<dbReference type="InterPro" id="IPR036390">
    <property type="entry name" value="WH_DNA-bd_sf"/>
</dbReference>
<evidence type="ECO:0000256" key="2">
    <source>
        <dbReference type="ARBA" id="ARBA00022884"/>
    </source>
</evidence>
<evidence type="ECO:0008006" key="10">
    <source>
        <dbReference type="Google" id="ProtNLM"/>
    </source>
</evidence>
<feature type="compositionally biased region" description="Basic and acidic residues" evidence="5">
    <location>
        <begin position="166"/>
        <end position="178"/>
    </location>
</feature>
<dbReference type="InterPro" id="IPR035979">
    <property type="entry name" value="RBD_domain_sf"/>
</dbReference>
<feature type="compositionally biased region" description="Basic and acidic residues" evidence="5">
    <location>
        <begin position="363"/>
        <end position="372"/>
    </location>
</feature>
<dbReference type="PANTHER" id="PTHR22792:SF140">
    <property type="entry name" value="ACHILLES, ISOFORM A"/>
    <property type="match status" value="1"/>
</dbReference>
<dbReference type="PROSITE" id="PS50961">
    <property type="entry name" value="HTH_LA"/>
    <property type="match status" value="1"/>
</dbReference>
<dbReference type="InterPro" id="IPR036388">
    <property type="entry name" value="WH-like_DNA-bd_sf"/>
</dbReference>
<protein>
    <recommendedName>
        <fullName evidence="10">HTH La-type RNA-binding domain-containing protein</fullName>
    </recommendedName>
</protein>
<dbReference type="EMBL" id="QWIJ01000159">
    <property type="protein sequence ID" value="RMX86583.1"/>
    <property type="molecule type" value="Genomic_DNA"/>
</dbReference>
<dbReference type="Pfam" id="PF00076">
    <property type="entry name" value="RRM_1"/>
    <property type="match status" value="1"/>
</dbReference>
<comment type="caution">
    <text evidence="8">The sequence shown here is derived from an EMBL/GenBank/DDBJ whole genome shotgun (WGS) entry which is preliminary data.</text>
</comment>
<dbReference type="GO" id="GO:0003729">
    <property type="term" value="F:mRNA binding"/>
    <property type="evidence" value="ECO:0007669"/>
    <property type="project" value="TreeGrafter"/>
</dbReference>
<feature type="compositionally biased region" description="Basic and acidic residues" evidence="5">
    <location>
        <begin position="423"/>
        <end position="433"/>
    </location>
</feature>
<dbReference type="PROSITE" id="PS50102">
    <property type="entry name" value="RRM"/>
    <property type="match status" value="1"/>
</dbReference>
<keyword evidence="2 4" id="KW-0694">RNA-binding</keyword>